<accession>A0A0A9A205</accession>
<dbReference type="EMBL" id="GBRH01253897">
    <property type="protein sequence ID" value="JAD43998.1"/>
    <property type="molecule type" value="Transcribed_RNA"/>
</dbReference>
<proteinExistence type="predicted"/>
<protein>
    <submittedName>
        <fullName evidence="1">Uncharacterized protein</fullName>
    </submittedName>
</protein>
<reference evidence="1" key="2">
    <citation type="journal article" date="2015" name="Data Brief">
        <title>Shoot transcriptome of the giant reed, Arundo donax.</title>
        <authorList>
            <person name="Barrero R.A."/>
            <person name="Guerrero F.D."/>
            <person name="Moolhuijzen P."/>
            <person name="Goolsby J.A."/>
            <person name="Tidwell J."/>
            <person name="Bellgard S.E."/>
            <person name="Bellgard M.I."/>
        </authorList>
    </citation>
    <scope>NUCLEOTIDE SEQUENCE</scope>
    <source>
        <tissue evidence="1">Shoot tissue taken approximately 20 cm above the soil surface</tissue>
    </source>
</reference>
<name>A0A0A9A205_ARUDO</name>
<reference evidence="1" key="1">
    <citation type="submission" date="2014-09" db="EMBL/GenBank/DDBJ databases">
        <authorList>
            <person name="Magalhaes I.L.F."/>
            <person name="Oliveira U."/>
            <person name="Santos F.R."/>
            <person name="Vidigal T.H.D.A."/>
            <person name="Brescovit A.D."/>
            <person name="Santos A.J."/>
        </authorList>
    </citation>
    <scope>NUCLEOTIDE SEQUENCE</scope>
    <source>
        <tissue evidence="1">Shoot tissue taken approximately 20 cm above the soil surface</tissue>
    </source>
</reference>
<evidence type="ECO:0000313" key="1">
    <source>
        <dbReference type="EMBL" id="JAD43998.1"/>
    </source>
</evidence>
<organism evidence="1">
    <name type="scientific">Arundo donax</name>
    <name type="common">Giant reed</name>
    <name type="synonym">Donax arundinaceus</name>
    <dbReference type="NCBI Taxonomy" id="35708"/>
    <lineage>
        <taxon>Eukaryota</taxon>
        <taxon>Viridiplantae</taxon>
        <taxon>Streptophyta</taxon>
        <taxon>Embryophyta</taxon>
        <taxon>Tracheophyta</taxon>
        <taxon>Spermatophyta</taxon>
        <taxon>Magnoliopsida</taxon>
        <taxon>Liliopsida</taxon>
        <taxon>Poales</taxon>
        <taxon>Poaceae</taxon>
        <taxon>PACMAD clade</taxon>
        <taxon>Arundinoideae</taxon>
        <taxon>Arundineae</taxon>
        <taxon>Arundo</taxon>
    </lineage>
</organism>
<sequence length="60" mass="6937">MLPKQPISSDSLYWIQAPNQWEQGVRAPNRGPATWKATMYQATNFIRCLYQISCPISQHN</sequence>
<dbReference type="AlphaFoldDB" id="A0A0A9A205"/>